<evidence type="ECO:0000313" key="2">
    <source>
        <dbReference type="Proteomes" id="UP000187209"/>
    </source>
</evidence>
<reference evidence="1 2" key="1">
    <citation type="submission" date="2016-11" db="EMBL/GenBank/DDBJ databases">
        <title>The macronuclear genome of Stentor coeruleus: a giant cell with tiny introns.</title>
        <authorList>
            <person name="Slabodnick M."/>
            <person name="Ruby J.G."/>
            <person name="Reiff S.B."/>
            <person name="Swart E.C."/>
            <person name="Gosai S."/>
            <person name="Prabakaran S."/>
            <person name="Witkowska E."/>
            <person name="Larue G.E."/>
            <person name="Fisher S."/>
            <person name="Freeman R.M."/>
            <person name="Gunawardena J."/>
            <person name="Chu W."/>
            <person name="Stover N.A."/>
            <person name="Gregory B.D."/>
            <person name="Nowacki M."/>
            <person name="Derisi J."/>
            <person name="Roy S.W."/>
            <person name="Marshall W.F."/>
            <person name="Sood P."/>
        </authorList>
    </citation>
    <scope>NUCLEOTIDE SEQUENCE [LARGE SCALE GENOMIC DNA]</scope>
    <source>
        <strain evidence="1">WM001</strain>
    </source>
</reference>
<organism evidence="1 2">
    <name type="scientific">Stentor coeruleus</name>
    <dbReference type="NCBI Taxonomy" id="5963"/>
    <lineage>
        <taxon>Eukaryota</taxon>
        <taxon>Sar</taxon>
        <taxon>Alveolata</taxon>
        <taxon>Ciliophora</taxon>
        <taxon>Postciliodesmatophora</taxon>
        <taxon>Heterotrichea</taxon>
        <taxon>Heterotrichida</taxon>
        <taxon>Stentoridae</taxon>
        <taxon>Stentor</taxon>
    </lineage>
</organism>
<dbReference type="InterPro" id="IPR015915">
    <property type="entry name" value="Kelch-typ_b-propeller"/>
</dbReference>
<protein>
    <submittedName>
        <fullName evidence="1">Uncharacterized protein</fullName>
    </submittedName>
</protein>
<dbReference type="InterPro" id="IPR006652">
    <property type="entry name" value="Kelch_1"/>
</dbReference>
<comment type="caution">
    <text evidence="1">The sequence shown here is derived from an EMBL/GenBank/DDBJ whole genome shotgun (WGS) entry which is preliminary data.</text>
</comment>
<dbReference type="AlphaFoldDB" id="A0A1R2D116"/>
<keyword evidence="2" id="KW-1185">Reference proteome</keyword>
<dbReference type="SUPFAM" id="SSF50965">
    <property type="entry name" value="Galactose oxidase, central domain"/>
    <property type="match status" value="1"/>
</dbReference>
<dbReference type="InterPro" id="IPR011043">
    <property type="entry name" value="Gal_Oxase/kelch_b-propeller"/>
</dbReference>
<evidence type="ECO:0000313" key="1">
    <source>
        <dbReference type="EMBL" id="OMJ94910.1"/>
    </source>
</evidence>
<proteinExistence type="predicted"/>
<name>A0A1R2D116_9CILI</name>
<gene>
    <name evidence="1" type="ORF">SteCoe_1767</name>
</gene>
<dbReference type="Pfam" id="PF01344">
    <property type="entry name" value="Kelch_1"/>
    <property type="match status" value="1"/>
</dbReference>
<sequence>MENNLRCSFSNCKISPTYICSCSHIKSFLCERHSKIHSSLKIKHRVSYLENISSLNGPFGKFNSPEDIVNYLDDLIELVISTSNEMHQIIEKSCSSFLSNIYQEHKKYIQLITQNFKYGMKDEDSKIVHFAQLSEQKNLILQSTEQVKDMLKSLFRVDLYKIKEPKKEPRPVTQEFRAIQNNHNDGRMSMIIQRDCDERLVNGHQGFGYNNERISLSAERDVVPSEKKMFFVANKESGMLAFFDMDNEEATFPSIFGSQKFYYGAHIVKLPDQSYFYYGGLKDGFISNLTYVLNISNGTVKQYNANKPRWNGACVLKGDSVYAFGGWTNSKTASCEADKFNYRNGIWQSISRLPYNVFRNTASVLNEHIIIISGSIEQILNFDSNTEEYKVLSSLDGRNEFKLIFENWIFIREKPTALVVYSDNRIKAISLRNSWPKMELQTGCMARRGDKVYFVEHTSNIRPRILKFGIKTLTFDVINALG</sequence>
<dbReference type="SMART" id="SM00612">
    <property type="entry name" value="Kelch"/>
    <property type="match status" value="1"/>
</dbReference>
<dbReference type="Proteomes" id="UP000187209">
    <property type="component" value="Unassembled WGS sequence"/>
</dbReference>
<accession>A0A1R2D116</accession>
<dbReference type="EMBL" id="MPUH01000019">
    <property type="protein sequence ID" value="OMJ94910.1"/>
    <property type="molecule type" value="Genomic_DNA"/>
</dbReference>
<dbReference type="Gene3D" id="2.120.10.80">
    <property type="entry name" value="Kelch-type beta propeller"/>
    <property type="match status" value="1"/>
</dbReference>